<evidence type="ECO:0000256" key="6">
    <source>
        <dbReference type="ARBA" id="ARBA00034460"/>
    </source>
</evidence>
<evidence type="ECO:0000313" key="12">
    <source>
        <dbReference type="Proteomes" id="UP000504617"/>
    </source>
</evidence>
<keyword evidence="4 7" id="KW-0863">Zinc-finger</keyword>
<dbReference type="SUPFAM" id="SSF57845">
    <property type="entry name" value="B-box zinc-binding domain"/>
    <property type="match status" value="1"/>
</dbReference>
<reference evidence="13" key="1">
    <citation type="submission" date="2025-08" db="UniProtKB">
        <authorList>
            <consortium name="RefSeq"/>
        </authorList>
    </citation>
    <scope>IDENTIFICATION</scope>
    <source>
        <tissue evidence="13">Skeletal muscle</tissue>
    </source>
</reference>
<name>A0A6I9YCV0_9SAUR</name>
<dbReference type="InterPro" id="IPR001870">
    <property type="entry name" value="B30.2/SPRY"/>
</dbReference>
<dbReference type="SMART" id="SM00449">
    <property type="entry name" value="SPRY"/>
    <property type="match status" value="1"/>
</dbReference>
<gene>
    <name evidence="13" type="primary">LOC106549000</name>
</gene>
<dbReference type="RefSeq" id="XP_013921978.1">
    <property type="nucleotide sequence ID" value="XM_014066503.1"/>
</dbReference>
<dbReference type="SMART" id="SM00184">
    <property type="entry name" value="RING"/>
    <property type="match status" value="1"/>
</dbReference>
<evidence type="ECO:0000256" key="2">
    <source>
        <dbReference type="ARBA" id="ARBA00022699"/>
    </source>
</evidence>
<dbReference type="InterPro" id="IPR017907">
    <property type="entry name" value="Znf_RING_CS"/>
</dbReference>
<sequence length="489" mass="55401">MAASGEQTALGQLGQEATCPLCLDFFEQPMVLSCGHNFCHHCLAQLGTRFSCPQCRAPVNSSSACPNRALANIVCRLKGLRTSQGAQEESNGRRLCQEHGQPLQSFCSSEKRLLCPGCLGGHQGHPLLPLPEAAQEYKNLLRGLLEPLRKEGQKLLEQREEEEQRRQEIQEQFAAEKEKVGLTLESLQELLRERQPIWLAWLAEQEEKMEAKCGVTLAQLSGETSRLQQLIAQTERKSRQPDVEFLQEIQDTVERCQSYVVGRVERVSPRRQGRHSTILEKNASVRQIVDRKKGSLQKTLTRKNLEQLLATVGRKLNESTAHPRLHCNWSSVFWARKYQGCPETPERFDRELCVLGCEGFTTGWTWWEVSVEEADCVPVGGRDCWAIGVAKESVRRKGSFQLSPQEGIWAVGKWGGGQMIAFPKDQKKVILQRAPQRLRVRLGYEAETVEFLDAETEISLYTFRTGPFLGETLRPFFYVGHKGVFLRLL</sequence>
<keyword evidence="2" id="KW-0800">Toxin</keyword>
<evidence type="ECO:0000259" key="11">
    <source>
        <dbReference type="PROSITE" id="PS50188"/>
    </source>
</evidence>
<dbReference type="GeneID" id="106549000"/>
<dbReference type="Pfam" id="PF00643">
    <property type="entry name" value="zf-B_box"/>
    <property type="match status" value="1"/>
</dbReference>
<evidence type="ECO:0000259" key="10">
    <source>
        <dbReference type="PROSITE" id="PS50119"/>
    </source>
</evidence>
<dbReference type="AlphaFoldDB" id="A0A6I9YCV0"/>
<dbReference type="SMART" id="SM00336">
    <property type="entry name" value="BBOX"/>
    <property type="match status" value="1"/>
</dbReference>
<feature type="coiled-coil region" evidence="8">
    <location>
        <begin position="145"/>
        <end position="179"/>
    </location>
</feature>
<dbReference type="Proteomes" id="UP000504617">
    <property type="component" value="Unplaced"/>
</dbReference>
<keyword evidence="12" id="KW-1185">Reference proteome</keyword>
<dbReference type="InterPro" id="IPR013320">
    <property type="entry name" value="ConA-like_dom_sf"/>
</dbReference>
<dbReference type="PROSITE" id="PS50089">
    <property type="entry name" value="ZF_RING_2"/>
    <property type="match status" value="1"/>
</dbReference>
<dbReference type="PROSITE" id="PS00518">
    <property type="entry name" value="ZF_RING_1"/>
    <property type="match status" value="1"/>
</dbReference>
<dbReference type="InterPro" id="IPR003879">
    <property type="entry name" value="Butyrophylin_SPRY"/>
</dbReference>
<evidence type="ECO:0000313" key="13">
    <source>
        <dbReference type="RefSeq" id="XP_013921978.1"/>
    </source>
</evidence>
<dbReference type="InterPro" id="IPR013083">
    <property type="entry name" value="Znf_RING/FYVE/PHD"/>
</dbReference>
<feature type="domain" description="B box-type" evidence="10">
    <location>
        <begin position="91"/>
        <end position="130"/>
    </location>
</feature>
<feature type="domain" description="B30.2/SPRY" evidence="11">
    <location>
        <begin position="294"/>
        <end position="489"/>
    </location>
</feature>
<keyword evidence="5" id="KW-0862">Zinc</keyword>
<evidence type="ECO:0000256" key="1">
    <source>
        <dbReference type="ARBA" id="ARBA00009651"/>
    </source>
</evidence>
<keyword evidence="8" id="KW-0175">Coiled coil</keyword>
<evidence type="ECO:0000256" key="5">
    <source>
        <dbReference type="ARBA" id="ARBA00022833"/>
    </source>
</evidence>
<dbReference type="SUPFAM" id="SSF57850">
    <property type="entry name" value="RING/U-box"/>
    <property type="match status" value="1"/>
</dbReference>
<keyword evidence="3" id="KW-0479">Metal-binding</keyword>
<dbReference type="Pfam" id="PF00622">
    <property type="entry name" value="SPRY"/>
    <property type="match status" value="1"/>
</dbReference>
<dbReference type="GO" id="GO:0008270">
    <property type="term" value="F:zinc ion binding"/>
    <property type="evidence" value="ECO:0007669"/>
    <property type="project" value="UniProtKB-KW"/>
</dbReference>
<evidence type="ECO:0000256" key="3">
    <source>
        <dbReference type="ARBA" id="ARBA00022723"/>
    </source>
</evidence>
<dbReference type="SUPFAM" id="SSF49899">
    <property type="entry name" value="Concanavalin A-like lectins/glucanases"/>
    <property type="match status" value="1"/>
</dbReference>
<dbReference type="InterPro" id="IPR027370">
    <property type="entry name" value="Znf-RING_euk"/>
</dbReference>
<feature type="domain" description="RING-type" evidence="9">
    <location>
        <begin position="19"/>
        <end position="56"/>
    </location>
</feature>
<dbReference type="PROSITE" id="PS50119">
    <property type="entry name" value="ZF_BBOX"/>
    <property type="match status" value="1"/>
</dbReference>
<dbReference type="OrthoDB" id="9044753at2759"/>
<proteinExistence type="inferred from homology"/>
<dbReference type="InterPro" id="IPR043136">
    <property type="entry name" value="B30.2/SPRY_sf"/>
</dbReference>
<dbReference type="PROSITE" id="PS50188">
    <property type="entry name" value="B302_SPRY"/>
    <property type="match status" value="1"/>
</dbReference>
<dbReference type="InterPro" id="IPR000315">
    <property type="entry name" value="Znf_B-box"/>
</dbReference>
<dbReference type="SMART" id="SM00589">
    <property type="entry name" value="PRY"/>
    <property type="match status" value="1"/>
</dbReference>
<dbReference type="Pfam" id="PF13765">
    <property type="entry name" value="PRY"/>
    <property type="match status" value="1"/>
</dbReference>
<evidence type="ECO:0000256" key="8">
    <source>
        <dbReference type="SAM" id="Coils"/>
    </source>
</evidence>
<dbReference type="Gene3D" id="2.60.120.920">
    <property type="match status" value="1"/>
</dbReference>
<evidence type="ECO:0000256" key="7">
    <source>
        <dbReference type="PROSITE-ProRule" id="PRU00024"/>
    </source>
</evidence>
<dbReference type="Gene3D" id="3.30.40.10">
    <property type="entry name" value="Zinc/RING finger domain, C3HC4 (zinc finger)"/>
    <property type="match status" value="1"/>
</dbReference>
<protein>
    <submittedName>
        <fullName evidence="13">Tripartite motif-containing protein 7-like</fullName>
    </submittedName>
</protein>
<dbReference type="KEGG" id="tsr:106549000"/>
<dbReference type="PANTHER" id="PTHR24103">
    <property type="entry name" value="E3 UBIQUITIN-PROTEIN LIGASE TRIM"/>
    <property type="match status" value="1"/>
</dbReference>
<organism evidence="12 13">
    <name type="scientific">Thamnophis sirtalis</name>
    <dbReference type="NCBI Taxonomy" id="35019"/>
    <lineage>
        <taxon>Eukaryota</taxon>
        <taxon>Metazoa</taxon>
        <taxon>Chordata</taxon>
        <taxon>Craniata</taxon>
        <taxon>Vertebrata</taxon>
        <taxon>Euteleostomi</taxon>
        <taxon>Lepidosauria</taxon>
        <taxon>Squamata</taxon>
        <taxon>Bifurcata</taxon>
        <taxon>Unidentata</taxon>
        <taxon>Episquamata</taxon>
        <taxon>Toxicofera</taxon>
        <taxon>Serpentes</taxon>
        <taxon>Colubroidea</taxon>
        <taxon>Colubridae</taxon>
        <taxon>Natricinae</taxon>
        <taxon>Thamnophis</taxon>
    </lineage>
</organism>
<evidence type="ECO:0000256" key="4">
    <source>
        <dbReference type="ARBA" id="ARBA00022771"/>
    </source>
</evidence>
<dbReference type="PRINTS" id="PR01407">
    <property type="entry name" value="BUTYPHLNCDUF"/>
</dbReference>
<dbReference type="InterPro" id="IPR050143">
    <property type="entry name" value="TRIM/RBCC"/>
</dbReference>
<dbReference type="InterPro" id="IPR003877">
    <property type="entry name" value="SPRY_dom"/>
</dbReference>
<evidence type="ECO:0000259" key="9">
    <source>
        <dbReference type="PROSITE" id="PS50089"/>
    </source>
</evidence>
<comment type="similarity">
    <text evidence="1">Belongs to the ohanin/vespryn family.</text>
</comment>
<dbReference type="InterPro" id="IPR006574">
    <property type="entry name" value="PRY"/>
</dbReference>
<dbReference type="Gene3D" id="3.30.160.60">
    <property type="entry name" value="Classic Zinc Finger"/>
    <property type="match status" value="1"/>
</dbReference>
<dbReference type="Pfam" id="PF13445">
    <property type="entry name" value="zf-RING_UBOX"/>
    <property type="match status" value="1"/>
</dbReference>
<accession>A0A6I9YCV0</accession>
<dbReference type="InterPro" id="IPR001841">
    <property type="entry name" value="Znf_RING"/>
</dbReference>
<comment type="function">
    <text evidence="6">Neurotoxin that produces dose-dependent hypolocomotion and hyperalgesia in mice. May directly act on the central nervous system, as it is 6500-fold more potent when administered intracerebroventricularly than intraperitoneal.</text>
</comment>
<keyword evidence="2" id="KW-0528">Neurotoxin</keyword>